<proteinExistence type="predicted"/>
<dbReference type="AlphaFoldDB" id="A0A146KC81"/>
<dbReference type="InterPro" id="IPR013785">
    <property type="entry name" value="Aldolase_TIM"/>
</dbReference>
<dbReference type="PANTHER" id="PTHR11082:SF5">
    <property type="entry name" value="TRNA-DIHYDROURIDINE(16_17) SYNTHASE [NAD(P)(+)]-LIKE"/>
    <property type="match status" value="1"/>
</dbReference>
<organism evidence="4">
    <name type="scientific">Trepomonas sp. PC1</name>
    <dbReference type="NCBI Taxonomy" id="1076344"/>
    <lineage>
        <taxon>Eukaryota</taxon>
        <taxon>Metamonada</taxon>
        <taxon>Diplomonadida</taxon>
        <taxon>Hexamitidae</taxon>
        <taxon>Hexamitinae</taxon>
        <taxon>Trepomonas</taxon>
    </lineage>
</organism>
<evidence type="ECO:0000259" key="3">
    <source>
        <dbReference type="Pfam" id="PF01207"/>
    </source>
</evidence>
<name>A0A146KC81_9EUKA</name>
<protein>
    <submittedName>
        <fullName evidence="4">tRNA dihydrouridine synthase</fullName>
    </submittedName>
</protein>
<dbReference type="PANTHER" id="PTHR11082">
    <property type="entry name" value="TRNA-DIHYDROURIDINE SYNTHASE"/>
    <property type="match status" value="1"/>
</dbReference>
<dbReference type="InterPro" id="IPR035587">
    <property type="entry name" value="DUS-like_FMN-bd"/>
</dbReference>
<keyword evidence="2" id="KW-0520">NAD</keyword>
<dbReference type="EMBL" id="GDID01002233">
    <property type="protein sequence ID" value="JAP94373.1"/>
    <property type="molecule type" value="Transcribed_RNA"/>
</dbReference>
<dbReference type="GO" id="GO:0017150">
    <property type="term" value="F:tRNA dihydrouridine synthase activity"/>
    <property type="evidence" value="ECO:0007669"/>
    <property type="project" value="TreeGrafter"/>
</dbReference>
<dbReference type="SUPFAM" id="SSF51395">
    <property type="entry name" value="FMN-linked oxidoreductases"/>
    <property type="match status" value="1"/>
</dbReference>
<evidence type="ECO:0000256" key="2">
    <source>
        <dbReference type="ARBA" id="ARBA00023027"/>
    </source>
</evidence>
<feature type="non-terminal residue" evidence="4">
    <location>
        <position position="1"/>
    </location>
</feature>
<evidence type="ECO:0000256" key="1">
    <source>
        <dbReference type="ARBA" id="ARBA00022857"/>
    </source>
</evidence>
<accession>A0A146KC81</accession>
<dbReference type="Pfam" id="PF01207">
    <property type="entry name" value="Dus"/>
    <property type="match status" value="1"/>
</dbReference>
<evidence type="ECO:0000313" key="4">
    <source>
        <dbReference type="EMBL" id="JAP94373.1"/>
    </source>
</evidence>
<gene>
    <name evidence="4" type="ORF">TPC1_12995</name>
</gene>
<keyword evidence="1" id="KW-0521">NADP</keyword>
<feature type="domain" description="DUS-like FMN-binding" evidence="3">
    <location>
        <begin position="1"/>
        <end position="280"/>
    </location>
</feature>
<sequence>LAPMVDGSDLPYRLLLSNITHAWTPMYNCKTILNNPKLAVTIMNSIQYEKENTDHIVILQFATNSVQDLQNAYNLLKNNKADFVEINFGCAQTIAQKGGYGSYLLDNLPLCYQLIKTLRDCSQKKISLKTRIFDQLHEFLAESINLGVELITLHGRLKGLKLGCYSGPVDYETVLKAFNFVDKKVNFVLNGGIFKPEQHQYFLSQGVAGTMSATFLLQNPFLYGEGKQTNKQFQSLKTFTRQEIDEILQTELQVQNQLSEKLQSYREKQQLTITKTEYKQYQFMQSYEGSMSADIQMRLEKEENLTKPEGETLLYYQADLKIQILMQIITLIDITEKCIEQQLEAPWSALLSHVFQMIGRDLLSSNVDVRWWMGLKNEQGDDYDVYCQKKRSFMKAVAKLLINRILNGQNCQ</sequence>
<dbReference type="Gene3D" id="3.20.20.70">
    <property type="entry name" value="Aldolase class I"/>
    <property type="match status" value="1"/>
</dbReference>
<reference evidence="4" key="1">
    <citation type="submission" date="2015-07" db="EMBL/GenBank/DDBJ databases">
        <title>Adaptation to a free-living lifestyle via gene acquisitions in the diplomonad Trepomonas sp. PC1.</title>
        <authorList>
            <person name="Xu F."/>
            <person name="Jerlstrom-Hultqvist J."/>
            <person name="Kolisko M."/>
            <person name="Simpson A.G.B."/>
            <person name="Roger A.J."/>
            <person name="Svard S.G."/>
            <person name="Andersson J.O."/>
        </authorList>
    </citation>
    <scope>NUCLEOTIDE SEQUENCE</scope>
    <source>
        <strain evidence="4">PC1</strain>
    </source>
</reference>
<dbReference type="CDD" id="cd02801">
    <property type="entry name" value="DUS_like_FMN"/>
    <property type="match status" value="1"/>
</dbReference>